<dbReference type="EMBL" id="LXQA010321831">
    <property type="protein sequence ID" value="MCI43778.1"/>
    <property type="molecule type" value="Genomic_DNA"/>
</dbReference>
<organism evidence="1 2">
    <name type="scientific">Trifolium medium</name>
    <dbReference type="NCBI Taxonomy" id="97028"/>
    <lineage>
        <taxon>Eukaryota</taxon>
        <taxon>Viridiplantae</taxon>
        <taxon>Streptophyta</taxon>
        <taxon>Embryophyta</taxon>
        <taxon>Tracheophyta</taxon>
        <taxon>Spermatophyta</taxon>
        <taxon>Magnoliopsida</taxon>
        <taxon>eudicotyledons</taxon>
        <taxon>Gunneridae</taxon>
        <taxon>Pentapetalae</taxon>
        <taxon>rosids</taxon>
        <taxon>fabids</taxon>
        <taxon>Fabales</taxon>
        <taxon>Fabaceae</taxon>
        <taxon>Papilionoideae</taxon>
        <taxon>50 kb inversion clade</taxon>
        <taxon>NPAAA clade</taxon>
        <taxon>Hologalegina</taxon>
        <taxon>IRL clade</taxon>
        <taxon>Trifolieae</taxon>
        <taxon>Trifolium</taxon>
    </lineage>
</organism>
<dbReference type="Proteomes" id="UP000265520">
    <property type="component" value="Unassembled WGS sequence"/>
</dbReference>
<reference evidence="1 2" key="1">
    <citation type="journal article" date="2018" name="Front. Plant Sci.">
        <title>Red Clover (Trifolium pratense) and Zigzag Clover (T. medium) - A Picture of Genomic Similarities and Differences.</title>
        <authorList>
            <person name="Dluhosova J."/>
            <person name="Istvanek J."/>
            <person name="Nedelnik J."/>
            <person name="Repkova J."/>
        </authorList>
    </citation>
    <scope>NUCLEOTIDE SEQUENCE [LARGE SCALE GENOMIC DNA]</scope>
    <source>
        <strain evidence="2">cv. 10/8</strain>
        <tissue evidence="1">Leaf</tissue>
    </source>
</reference>
<keyword evidence="2" id="KW-1185">Reference proteome</keyword>
<protein>
    <submittedName>
        <fullName evidence="1">Uncharacterized protein</fullName>
    </submittedName>
</protein>
<evidence type="ECO:0000313" key="2">
    <source>
        <dbReference type="Proteomes" id="UP000265520"/>
    </source>
</evidence>
<dbReference type="AlphaFoldDB" id="A0A392S4K6"/>
<proteinExistence type="predicted"/>
<evidence type="ECO:0000313" key="1">
    <source>
        <dbReference type="EMBL" id="MCI43778.1"/>
    </source>
</evidence>
<sequence>MVVLRLVLEENVMEQLMKNWVGTLRWWKESTVEFVWETWQLASISELKLKVQLNQMR</sequence>
<accession>A0A392S4K6</accession>
<feature type="non-terminal residue" evidence="1">
    <location>
        <position position="57"/>
    </location>
</feature>
<comment type="caution">
    <text evidence="1">The sequence shown here is derived from an EMBL/GenBank/DDBJ whole genome shotgun (WGS) entry which is preliminary data.</text>
</comment>
<name>A0A392S4K6_9FABA</name>